<gene>
    <name evidence="2" type="ORF">OXX778_LOCUS16744</name>
</gene>
<dbReference type="AlphaFoldDB" id="A0A814H9X2"/>
<organism evidence="2 3">
    <name type="scientific">Brachionus calyciflorus</name>
    <dbReference type="NCBI Taxonomy" id="104777"/>
    <lineage>
        <taxon>Eukaryota</taxon>
        <taxon>Metazoa</taxon>
        <taxon>Spiralia</taxon>
        <taxon>Gnathifera</taxon>
        <taxon>Rotifera</taxon>
        <taxon>Eurotatoria</taxon>
        <taxon>Monogononta</taxon>
        <taxon>Pseudotrocha</taxon>
        <taxon>Ploima</taxon>
        <taxon>Brachionidae</taxon>
        <taxon>Brachionus</taxon>
    </lineage>
</organism>
<keyword evidence="1" id="KW-0175">Coiled coil</keyword>
<dbReference type="SUPFAM" id="SSF57850">
    <property type="entry name" value="RING/U-box"/>
    <property type="match status" value="1"/>
</dbReference>
<dbReference type="InterPro" id="IPR013083">
    <property type="entry name" value="Znf_RING/FYVE/PHD"/>
</dbReference>
<sequence>MIFDMDSLICQFCKKYFTEPKVLPCGENACSKCLPELGKFDCLLCAEVHSMPENGFPTNKILSKALEKNFKSDEYEAKTQEFRKYIEDTEKKFDELKLKRIQLEVEVIEHCKLLINEIDLNAEEKINQINDIRDDLIKEVNEYQDRFLKNLKMSNNHFSTLSEKVNLLTKDKDLLLAKKDFDEKLDNYYCTLSEVELSLNKIRHRSLDYRKIQFNSNRSNLDENFLGFISFKNLKNINSNVLKQLKEDLPDLSKETGSTKLNRLENGNFIFSFMQAFNQRIENGSFKSREFSEVIPNHSRKSRVIRTPSSNSLEEECFKVIFKFTIINLSSYRFIEIANEKELLDLDVATSGNFVFLTSFKSKYIKKYDTNFSLLKTVDLLESPSLILPTKKFVLIYFNSALSGTYMNVYDLDLNFLITVKNNSYNSFLDIPNNIKKMFINDKYYLFQEENNSISVVNQEDGRFFKKITSDQKNCNLKNIVKITNDFIIIAYNLNKFEFRNLNGELFYEIKYESNDLTFFVEDQNRIFSFNNTNYELYENKFL</sequence>
<feature type="coiled-coil region" evidence="1">
    <location>
        <begin position="86"/>
        <end position="146"/>
    </location>
</feature>
<name>A0A814H9X2_9BILA</name>
<evidence type="ECO:0000313" key="2">
    <source>
        <dbReference type="EMBL" id="CAF1007887.1"/>
    </source>
</evidence>
<dbReference type="Gene3D" id="3.30.40.10">
    <property type="entry name" value="Zinc/RING finger domain, C3HC4 (zinc finger)"/>
    <property type="match status" value="1"/>
</dbReference>
<dbReference type="PANTHER" id="PTHR25462">
    <property type="entry name" value="BONUS, ISOFORM C-RELATED"/>
    <property type="match status" value="1"/>
</dbReference>
<proteinExistence type="predicted"/>
<dbReference type="EMBL" id="CAJNOC010004058">
    <property type="protein sequence ID" value="CAF1007887.1"/>
    <property type="molecule type" value="Genomic_DNA"/>
</dbReference>
<protein>
    <recommendedName>
        <fullName evidence="4">RING-type domain-containing protein</fullName>
    </recommendedName>
</protein>
<dbReference type="Proteomes" id="UP000663879">
    <property type="component" value="Unassembled WGS sequence"/>
</dbReference>
<evidence type="ECO:0008006" key="4">
    <source>
        <dbReference type="Google" id="ProtNLM"/>
    </source>
</evidence>
<comment type="caution">
    <text evidence="2">The sequence shown here is derived from an EMBL/GenBank/DDBJ whole genome shotgun (WGS) entry which is preliminary data.</text>
</comment>
<reference evidence="2" key="1">
    <citation type="submission" date="2021-02" db="EMBL/GenBank/DDBJ databases">
        <authorList>
            <person name="Nowell W R."/>
        </authorList>
    </citation>
    <scope>NUCLEOTIDE SEQUENCE</scope>
    <source>
        <strain evidence="2">Ploen Becks lab</strain>
    </source>
</reference>
<dbReference type="InterPro" id="IPR047153">
    <property type="entry name" value="TRIM45/56/19-like"/>
</dbReference>
<keyword evidence="3" id="KW-1185">Reference proteome</keyword>
<dbReference type="PANTHER" id="PTHR25462:SF296">
    <property type="entry name" value="MEIOTIC P26, ISOFORM F"/>
    <property type="match status" value="1"/>
</dbReference>
<accession>A0A814H9X2</accession>
<evidence type="ECO:0000256" key="1">
    <source>
        <dbReference type="SAM" id="Coils"/>
    </source>
</evidence>
<evidence type="ECO:0000313" key="3">
    <source>
        <dbReference type="Proteomes" id="UP000663879"/>
    </source>
</evidence>
<dbReference type="OrthoDB" id="264520at2759"/>